<keyword evidence="3" id="KW-0560">Oxidoreductase</keyword>
<dbReference type="InterPro" id="IPR042518">
    <property type="entry name" value="SirC_C"/>
</dbReference>
<evidence type="ECO:0000256" key="6">
    <source>
        <dbReference type="ARBA" id="ARBA00047561"/>
    </source>
</evidence>
<dbReference type="InterPro" id="IPR036291">
    <property type="entry name" value="NAD(P)-bd_dom_sf"/>
</dbReference>
<proteinExistence type="predicted"/>
<dbReference type="EMBL" id="DTGT01000192">
    <property type="protein sequence ID" value="HGH60883.1"/>
    <property type="molecule type" value="Genomic_DNA"/>
</dbReference>
<dbReference type="InterPro" id="IPR028281">
    <property type="entry name" value="Sirohaem_synthase_central"/>
</dbReference>
<comment type="caution">
    <text evidence="8">The sequence shown here is derived from an EMBL/GenBank/DDBJ whole genome shotgun (WGS) entry which is preliminary data.</text>
</comment>
<keyword evidence="5" id="KW-0627">Porphyrin biosynthesis</keyword>
<sequence length="232" mass="25565">MRPYPIMLNVQNRTVVVVGGGNVALRKTSGLLACGAKVVVIAPELKPEMHDLASAGKIQWIKEEFREGLLDLVADPLMLFGTTNNRETNVSIYRAAAERKILCNIADVPDLCTFIVPAVITQGDLMIAVSTGGASPALAKRIREDLQKRFGPEYAQMTKLMGELRKEIIRQGKTSDENKRLFGALVNSELLEALRAKNKDRVFEILTSILPSDLSPESALEETANDAFLKWE</sequence>
<dbReference type="Pfam" id="PF13241">
    <property type="entry name" value="NAD_binding_7"/>
    <property type="match status" value="1"/>
</dbReference>
<dbReference type="Gene3D" id="1.10.8.610">
    <property type="entry name" value="SirC, precorrin-2 dehydrogenase, C-terminal helical domain-like"/>
    <property type="match status" value="1"/>
</dbReference>
<evidence type="ECO:0000256" key="5">
    <source>
        <dbReference type="ARBA" id="ARBA00023244"/>
    </source>
</evidence>
<organism evidence="8">
    <name type="scientific">Desulfomonile tiedjei</name>
    <dbReference type="NCBI Taxonomy" id="2358"/>
    <lineage>
        <taxon>Bacteria</taxon>
        <taxon>Pseudomonadati</taxon>
        <taxon>Thermodesulfobacteriota</taxon>
        <taxon>Desulfomonilia</taxon>
        <taxon>Desulfomonilales</taxon>
        <taxon>Desulfomonilaceae</taxon>
        <taxon>Desulfomonile</taxon>
    </lineage>
</organism>
<dbReference type="UniPathway" id="UPA00262">
    <property type="reaction ID" value="UER00222"/>
</dbReference>
<evidence type="ECO:0000313" key="8">
    <source>
        <dbReference type="EMBL" id="HGH60883.1"/>
    </source>
</evidence>
<evidence type="ECO:0000256" key="3">
    <source>
        <dbReference type="ARBA" id="ARBA00023002"/>
    </source>
</evidence>
<dbReference type="GO" id="GO:0043115">
    <property type="term" value="F:precorrin-2 dehydrogenase activity"/>
    <property type="evidence" value="ECO:0007669"/>
    <property type="project" value="UniProtKB-EC"/>
</dbReference>
<dbReference type="EC" id="1.3.1.76" evidence="2"/>
<dbReference type="Gene3D" id="3.40.50.720">
    <property type="entry name" value="NAD(P)-binding Rossmann-like Domain"/>
    <property type="match status" value="1"/>
</dbReference>
<evidence type="ECO:0000256" key="1">
    <source>
        <dbReference type="ARBA" id="ARBA00005010"/>
    </source>
</evidence>
<protein>
    <recommendedName>
        <fullName evidence="2">precorrin-2 dehydrogenase</fullName>
        <ecNumber evidence="2">1.3.1.76</ecNumber>
    </recommendedName>
</protein>
<evidence type="ECO:0000259" key="7">
    <source>
        <dbReference type="Pfam" id="PF14824"/>
    </source>
</evidence>
<keyword evidence="4" id="KW-0520">NAD</keyword>
<evidence type="ECO:0000256" key="4">
    <source>
        <dbReference type="ARBA" id="ARBA00023027"/>
    </source>
</evidence>
<reference evidence="8" key="1">
    <citation type="journal article" date="2020" name="mSystems">
        <title>Genome- and Community-Level Interaction Insights into Carbon Utilization and Element Cycling Functions of Hydrothermarchaeota in Hydrothermal Sediment.</title>
        <authorList>
            <person name="Zhou Z."/>
            <person name="Liu Y."/>
            <person name="Xu W."/>
            <person name="Pan J."/>
            <person name="Luo Z.H."/>
            <person name="Li M."/>
        </authorList>
    </citation>
    <scope>NUCLEOTIDE SEQUENCE [LARGE SCALE GENOMIC DNA]</scope>
    <source>
        <strain evidence="8">SpSt-769</strain>
    </source>
</reference>
<comment type="pathway">
    <text evidence="1">Porphyrin-containing compound metabolism; siroheme biosynthesis; sirohydrochlorin from precorrin-2: step 1/1.</text>
</comment>
<dbReference type="AlphaFoldDB" id="A0A7C4ART0"/>
<dbReference type="GO" id="GO:0004325">
    <property type="term" value="F:ferrochelatase activity"/>
    <property type="evidence" value="ECO:0007669"/>
    <property type="project" value="InterPro"/>
</dbReference>
<feature type="domain" description="Siroheme synthase central" evidence="7">
    <location>
        <begin position="122"/>
        <end position="148"/>
    </location>
</feature>
<name>A0A7C4ART0_9BACT</name>
<dbReference type="SUPFAM" id="SSF75615">
    <property type="entry name" value="Siroheme synthase middle domains-like"/>
    <property type="match status" value="1"/>
</dbReference>
<comment type="catalytic activity">
    <reaction evidence="6">
        <text>precorrin-2 + NAD(+) = sirohydrochlorin + NADH + 2 H(+)</text>
        <dbReference type="Rhea" id="RHEA:15613"/>
        <dbReference type="ChEBI" id="CHEBI:15378"/>
        <dbReference type="ChEBI" id="CHEBI:57540"/>
        <dbReference type="ChEBI" id="CHEBI:57945"/>
        <dbReference type="ChEBI" id="CHEBI:58351"/>
        <dbReference type="ChEBI" id="CHEBI:58827"/>
        <dbReference type="EC" id="1.3.1.76"/>
    </reaction>
</comment>
<gene>
    <name evidence="8" type="ORF">ENV54_06255</name>
</gene>
<dbReference type="NCBIfam" id="TIGR01470">
    <property type="entry name" value="cysG_Nterm"/>
    <property type="match status" value="1"/>
</dbReference>
<dbReference type="GO" id="GO:0019354">
    <property type="term" value="P:siroheme biosynthetic process"/>
    <property type="evidence" value="ECO:0007669"/>
    <property type="project" value="UniProtKB-UniPathway"/>
</dbReference>
<dbReference type="PANTHER" id="PTHR35330:SF1">
    <property type="entry name" value="SIROHEME BIOSYNTHESIS PROTEIN MET8"/>
    <property type="match status" value="1"/>
</dbReference>
<dbReference type="InterPro" id="IPR028161">
    <property type="entry name" value="Met8-like"/>
</dbReference>
<dbReference type="PANTHER" id="PTHR35330">
    <property type="entry name" value="SIROHEME BIOSYNTHESIS PROTEIN MET8"/>
    <property type="match status" value="1"/>
</dbReference>
<dbReference type="InterPro" id="IPR006367">
    <property type="entry name" value="Sirohaem_synthase_N"/>
</dbReference>
<dbReference type="SUPFAM" id="SSF51735">
    <property type="entry name" value="NAD(P)-binding Rossmann-fold domains"/>
    <property type="match status" value="1"/>
</dbReference>
<accession>A0A7C4ART0</accession>
<dbReference type="Pfam" id="PF14824">
    <property type="entry name" value="Sirohm_synth_M"/>
    <property type="match status" value="1"/>
</dbReference>
<evidence type="ECO:0000256" key="2">
    <source>
        <dbReference type="ARBA" id="ARBA00012400"/>
    </source>
</evidence>